<dbReference type="SUPFAM" id="SSF51445">
    <property type="entry name" value="(Trans)glycosidases"/>
    <property type="match status" value="1"/>
</dbReference>
<dbReference type="InterPro" id="IPR013780">
    <property type="entry name" value="Glyco_hydro_b"/>
</dbReference>
<dbReference type="SMART" id="SM00642">
    <property type="entry name" value="Aamy"/>
    <property type="match status" value="1"/>
</dbReference>
<protein>
    <submittedName>
        <fullName evidence="2">Glycoside hydrolase family 13 protein</fullName>
    </submittedName>
</protein>
<feature type="domain" description="Glycosyl hydrolase family 13 catalytic" evidence="1">
    <location>
        <begin position="50"/>
        <end position="374"/>
    </location>
</feature>
<dbReference type="GO" id="GO:0004556">
    <property type="term" value="F:alpha-amylase activity"/>
    <property type="evidence" value="ECO:0007669"/>
    <property type="project" value="TreeGrafter"/>
</dbReference>
<dbReference type="Pfam" id="PF00128">
    <property type="entry name" value="Alpha-amylase"/>
    <property type="match status" value="2"/>
</dbReference>
<dbReference type="Pfam" id="PF16657">
    <property type="entry name" value="Malt_amylase_C"/>
    <property type="match status" value="1"/>
</dbReference>
<evidence type="ECO:0000313" key="2">
    <source>
        <dbReference type="EMBL" id="CCO21136.1"/>
    </source>
</evidence>
<reference evidence="2" key="1">
    <citation type="submission" date="2012-10" db="EMBL/GenBank/DDBJ databases">
        <authorList>
            <person name="Sandrine L."/>
        </authorList>
    </citation>
    <scope>NUCLEOTIDE SEQUENCE</scope>
</reference>
<dbReference type="EMBL" id="HF548285">
    <property type="protein sequence ID" value="CCO21136.1"/>
    <property type="molecule type" value="Genomic_DNA"/>
</dbReference>
<accession>S0DGB6</accession>
<keyword evidence="2" id="KW-0378">Hydrolase</keyword>
<dbReference type="Gene3D" id="3.20.20.80">
    <property type="entry name" value="Glycosidases"/>
    <property type="match status" value="1"/>
</dbReference>
<name>S0DGB6_9ZZZZ</name>
<dbReference type="Gene3D" id="2.60.40.1180">
    <property type="entry name" value="Golgi alpha-mannosidase II"/>
    <property type="match status" value="1"/>
</dbReference>
<dbReference type="CDD" id="cd11313">
    <property type="entry name" value="AmyAc_arch_bac_AmyA"/>
    <property type="match status" value="1"/>
</dbReference>
<gene>
    <name evidence="2" type="ORF">BN138_324</name>
</gene>
<dbReference type="InterPro" id="IPR032091">
    <property type="entry name" value="Malt_amylase-like_C"/>
</dbReference>
<dbReference type="PANTHER" id="PTHR10357">
    <property type="entry name" value="ALPHA-AMYLASE FAMILY MEMBER"/>
    <property type="match status" value="1"/>
</dbReference>
<sequence>MKKTNRSSLWLSALALLLVAGCGGDGPGGPTPSTPTPVTPTTADKVVVYEAYPGMFGESGGLQGITSRLDEIQEVGANVLWLMPIYEQGTLTEGDHKAVGSPYCVKDYYKVNASYGTLGDLKALVNAAHGKGIRVILDWVGNHTSWDSAWITEHPDWYTHDANGGIISPPGFNWYDVADLNYSNIEMRRAMLDAMKWWVTEADVDGFRCDYADGVPADFWTAAITELRATGKGSELLMLAESSSAEMFAAGFDMNYAWSFASTLQGLYSGTKKAGDLYSTHAAEYSGVAEGKHRLRMTTNHDMNNENATPTLYKSLDGAFSAYVIVATMGGCPMIYGSQEIGYDKTVPFFRNYQMDWSLNPAYREKYEKLMSVRAGSAALLAGESTTYNVDDRVVCYKRVNGAEEVFVVVNTSGTATTIGLPLDVALSEVTDMMDGSRFTTATTLALGGYDYKIWEN</sequence>
<dbReference type="AlphaFoldDB" id="S0DGB6"/>
<dbReference type="SUPFAM" id="SSF51011">
    <property type="entry name" value="Glycosyl hydrolase domain"/>
    <property type="match status" value="1"/>
</dbReference>
<dbReference type="PANTHER" id="PTHR10357:SF205">
    <property type="entry name" value="O-GLYCOSYL HYDROLASE FAMILY 13"/>
    <property type="match status" value="1"/>
</dbReference>
<organism evidence="2">
    <name type="scientific">termite gut metagenome</name>
    <dbReference type="NCBI Taxonomy" id="433724"/>
    <lineage>
        <taxon>unclassified sequences</taxon>
        <taxon>metagenomes</taxon>
        <taxon>organismal metagenomes</taxon>
    </lineage>
</organism>
<dbReference type="GO" id="GO:0009313">
    <property type="term" value="P:oligosaccharide catabolic process"/>
    <property type="evidence" value="ECO:0007669"/>
    <property type="project" value="TreeGrafter"/>
</dbReference>
<proteinExistence type="predicted"/>
<dbReference type="PROSITE" id="PS51257">
    <property type="entry name" value="PROKAR_LIPOPROTEIN"/>
    <property type="match status" value="1"/>
</dbReference>
<evidence type="ECO:0000259" key="1">
    <source>
        <dbReference type="SMART" id="SM00642"/>
    </source>
</evidence>
<dbReference type="InterPro" id="IPR006047">
    <property type="entry name" value="GH13_cat_dom"/>
</dbReference>
<dbReference type="InterPro" id="IPR017853">
    <property type="entry name" value="GH"/>
</dbReference>
<reference evidence="2" key="2">
    <citation type="journal article" date="2013" name="Biotechnol. Biofuels">
        <title>Mining for hemicellulases in the fungus-growing termite Pseudacanthotermes militaris using functional metagenomics.</title>
        <authorList>
            <person name="Bastien G."/>
            <person name="Arnal G."/>
            <person name="Bozonnet S."/>
            <person name="Laguerre S."/>
            <person name="Ferreira F."/>
            <person name="Faure R."/>
            <person name="Henrissat B."/>
            <person name="Lefevre F."/>
            <person name="Robe P."/>
            <person name="Bouchez O."/>
            <person name="Noirot C."/>
            <person name="Dumon C."/>
            <person name="O'Donohue M."/>
        </authorList>
    </citation>
    <scope>NUCLEOTIDE SEQUENCE</scope>
</reference>